<evidence type="ECO:0000313" key="7">
    <source>
        <dbReference type="EMBL" id="KZN34643.1"/>
    </source>
</evidence>
<comment type="pathway">
    <text evidence="1">Lipid metabolism.</text>
</comment>
<evidence type="ECO:0000313" key="8">
    <source>
        <dbReference type="Proteomes" id="UP000076643"/>
    </source>
</evidence>
<evidence type="ECO:0000256" key="2">
    <source>
        <dbReference type="ARBA" id="ARBA00008467"/>
    </source>
</evidence>
<comment type="caution">
    <text evidence="7">The sequence shown here is derived from an EMBL/GenBank/DDBJ whole genome shotgun (WGS) entry which is preliminary data.</text>
</comment>
<feature type="domain" description="Ketosynthase family 3 (KS3)" evidence="6">
    <location>
        <begin position="1"/>
        <end position="383"/>
    </location>
</feature>
<sequence length="387" mass="41626">MDNEVAITGIGLFLPDINDPEALWQAWCQGDSKLTRAHTGIITEFVPEAQLKGRIPARVGNKLDNFSKFALIASERAMSDAKLPIDNLDKDKVGVFVGNVFGGWQYTDRELRNLHCEGPRAVSPFQATAWFPAAAQGQISITHGFKGYSKTYMCDRSSSLHSISDAAYHIGQGHIDVAIAGGTECINTDFVLAALAQTSEYTGRGEFNPFSKQSNELGFTEGAVFFVLESKRAAQSRGATIYGYLGDSANATQPTDADKYTSAEQPFIRNFKALGAQPDVILPDACGLYDVDKAEALAISELYPNSNVAVPKRIFGHGLGLEGALDVACACLLLKHQSLPKGELENAFTQLTAQSKNLKDNIDQILINTASLGGAISSLIIKKGTSL</sequence>
<dbReference type="PANTHER" id="PTHR11712">
    <property type="entry name" value="POLYKETIDE SYNTHASE-RELATED"/>
    <property type="match status" value="1"/>
</dbReference>
<accession>A0A166VZ34</accession>
<dbReference type="InterPro" id="IPR014031">
    <property type="entry name" value="Ketoacyl_synth_C"/>
</dbReference>
<dbReference type="EMBL" id="AUYB01000116">
    <property type="protein sequence ID" value="KZN34643.1"/>
    <property type="molecule type" value="Genomic_DNA"/>
</dbReference>
<gene>
    <name evidence="7" type="ORF">N475_19055</name>
</gene>
<evidence type="ECO:0000256" key="3">
    <source>
        <dbReference type="ARBA" id="ARBA00022679"/>
    </source>
</evidence>
<dbReference type="InterPro" id="IPR000794">
    <property type="entry name" value="Beta-ketoacyl_synthase"/>
</dbReference>
<dbReference type="PATRIC" id="fig|1365250.3.peg.3501"/>
<evidence type="ECO:0000256" key="4">
    <source>
        <dbReference type="ARBA" id="ARBA00023315"/>
    </source>
</evidence>
<dbReference type="InterPro" id="IPR016039">
    <property type="entry name" value="Thiolase-like"/>
</dbReference>
<dbReference type="Gene3D" id="3.40.47.10">
    <property type="match status" value="2"/>
</dbReference>
<name>A0A166VZ34_9GAMM</name>
<dbReference type="GO" id="GO:0004315">
    <property type="term" value="F:3-oxoacyl-[acyl-carrier-protein] synthase activity"/>
    <property type="evidence" value="ECO:0007669"/>
    <property type="project" value="TreeGrafter"/>
</dbReference>
<dbReference type="AlphaFoldDB" id="A0A166VZ34"/>
<dbReference type="InterPro" id="IPR020841">
    <property type="entry name" value="PKS_Beta-ketoAc_synthase_dom"/>
</dbReference>
<dbReference type="PANTHER" id="PTHR11712:SF322">
    <property type="entry name" value="POLYKETIDE BETA-KETOACYL SYNTHASE 2-RELATED"/>
    <property type="match status" value="1"/>
</dbReference>
<dbReference type="Pfam" id="PF02801">
    <property type="entry name" value="Ketoacyl-synt_C"/>
    <property type="match status" value="1"/>
</dbReference>
<dbReference type="PROSITE" id="PS52004">
    <property type="entry name" value="KS3_2"/>
    <property type="match status" value="1"/>
</dbReference>
<protein>
    <recommendedName>
        <fullName evidence="6">Ketosynthase family 3 (KS3) domain-containing protein</fullName>
    </recommendedName>
</protein>
<dbReference type="GO" id="GO:0006633">
    <property type="term" value="P:fatty acid biosynthetic process"/>
    <property type="evidence" value="ECO:0007669"/>
    <property type="project" value="TreeGrafter"/>
</dbReference>
<proteinExistence type="inferred from homology"/>
<evidence type="ECO:0000259" key="6">
    <source>
        <dbReference type="PROSITE" id="PS52004"/>
    </source>
</evidence>
<reference evidence="7 8" key="1">
    <citation type="submission" date="2013-07" db="EMBL/GenBank/DDBJ databases">
        <title>Comparative Genomic and Metabolomic Analysis of Twelve Strains of Pseudoalteromonas luteoviolacea.</title>
        <authorList>
            <person name="Vynne N.G."/>
            <person name="Mansson M."/>
            <person name="Gram L."/>
        </authorList>
    </citation>
    <scope>NUCLEOTIDE SEQUENCE [LARGE SCALE GENOMIC DNA]</scope>
    <source>
        <strain evidence="7 8">DSM 6061</strain>
    </source>
</reference>
<comment type="similarity">
    <text evidence="2 5">Belongs to the thiolase-like superfamily. Beta-ketoacyl-ACP synthases family.</text>
</comment>
<dbReference type="SUPFAM" id="SSF53901">
    <property type="entry name" value="Thiolase-like"/>
    <property type="match status" value="2"/>
</dbReference>
<dbReference type="RefSeq" id="WP_063358306.1">
    <property type="nucleotide sequence ID" value="NZ_AQHB01000049.1"/>
</dbReference>
<keyword evidence="3 5" id="KW-0808">Transferase</keyword>
<keyword evidence="8" id="KW-1185">Reference proteome</keyword>
<evidence type="ECO:0000256" key="1">
    <source>
        <dbReference type="ARBA" id="ARBA00005189"/>
    </source>
</evidence>
<evidence type="ECO:0000256" key="5">
    <source>
        <dbReference type="RuleBase" id="RU003694"/>
    </source>
</evidence>
<keyword evidence="4" id="KW-0012">Acyltransferase</keyword>
<dbReference type="SMART" id="SM00825">
    <property type="entry name" value="PKS_KS"/>
    <property type="match status" value="1"/>
</dbReference>
<dbReference type="Proteomes" id="UP000076643">
    <property type="component" value="Unassembled WGS sequence"/>
</dbReference>
<organism evidence="7 8">
    <name type="scientific">Pseudoalteromonas luteoviolacea DSM 6061</name>
    <dbReference type="NCBI Taxonomy" id="1365250"/>
    <lineage>
        <taxon>Bacteria</taxon>
        <taxon>Pseudomonadati</taxon>
        <taxon>Pseudomonadota</taxon>
        <taxon>Gammaproteobacteria</taxon>
        <taxon>Alteromonadales</taxon>
        <taxon>Pseudoalteromonadaceae</taxon>
        <taxon>Pseudoalteromonas</taxon>
    </lineage>
</organism>
<dbReference type="InterPro" id="IPR014030">
    <property type="entry name" value="Ketoacyl_synth_N"/>
</dbReference>
<dbReference type="Pfam" id="PF00109">
    <property type="entry name" value="ketoacyl-synt"/>
    <property type="match status" value="1"/>
</dbReference>